<dbReference type="FunFam" id="3.40.50.300:FF:000008">
    <property type="entry name" value="ATP-dependent RNA helicase RhlB"/>
    <property type="match status" value="1"/>
</dbReference>
<organism evidence="13 14">
    <name type="scientific">Cymbomonas tetramitiformis</name>
    <dbReference type="NCBI Taxonomy" id="36881"/>
    <lineage>
        <taxon>Eukaryota</taxon>
        <taxon>Viridiplantae</taxon>
        <taxon>Chlorophyta</taxon>
        <taxon>Pyramimonadophyceae</taxon>
        <taxon>Pyramimonadales</taxon>
        <taxon>Pyramimonadaceae</taxon>
        <taxon>Cymbomonas</taxon>
    </lineage>
</organism>
<dbReference type="InterPro" id="IPR000629">
    <property type="entry name" value="RNA-helicase_DEAD-box_CS"/>
</dbReference>
<feature type="compositionally biased region" description="Basic and acidic residues" evidence="8">
    <location>
        <begin position="1"/>
        <end position="10"/>
    </location>
</feature>
<evidence type="ECO:0000313" key="13">
    <source>
        <dbReference type="EMBL" id="KAK3254594.1"/>
    </source>
</evidence>
<dbReference type="GO" id="GO:0005524">
    <property type="term" value="F:ATP binding"/>
    <property type="evidence" value="ECO:0007669"/>
    <property type="project" value="UniProtKB-KW"/>
</dbReference>
<dbReference type="CDD" id="cd00201">
    <property type="entry name" value="WW"/>
    <property type="match status" value="1"/>
</dbReference>
<feature type="domain" description="WW" evidence="9">
    <location>
        <begin position="10"/>
        <end position="44"/>
    </location>
</feature>
<dbReference type="Pfam" id="PF00397">
    <property type="entry name" value="WW"/>
    <property type="match status" value="1"/>
</dbReference>
<dbReference type="InterPro" id="IPR014014">
    <property type="entry name" value="RNA_helicase_DEAD_Q_motif"/>
</dbReference>
<feature type="compositionally biased region" description="Basic and acidic residues" evidence="8">
    <location>
        <begin position="98"/>
        <end position="114"/>
    </location>
</feature>
<dbReference type="SUPFAM" id="SSF51045">
    <property type="entry name" value="WW domain"/>
    <property type="match status" value="1"/>
</dbReference>
<dbReference type="InterPro" id="IPR027417">
    <property type="entry name" value="P-loop_NTPase"/>
</dbReference>
<proteinExistence type="inferred from homology"/>
<gene>
    <name evidence="13" type="ORF">CYMTET_36199</name>
</gene>
<feature type="region of interest" description="Disordered" evidence="8">
    <location>
        <begin position="1"/>
        <end position="117"/>
    </location>
</feature>
<evidence type="ECO:0000256" key="3">
    <source>
        <dbReference type="ARBA" id="ARBA00022801"/>
    </source>
</evidence>
<dbReference type="GO" id="GO:0003676">
    <property type="term" value="F:nucleic acid binding"/>
    <property type="evidence" value="ECO:0007669"/>
    <property type="project" value="InterPro"/>
</dbReference>
<feature type="domain" description="DEAD-box RNA helicase Q" evidence="12">
    <location>
        <begin position="143"/>
        <end position="171"/>
    </location>
</feature>
<evidence type="ECO:0000256" key="8">
    <source>
        <dbReference type="SAM" id="MobiDB-lite"/>
    </source>
</evidence>
<dbReference type="InterPro" id="IPR001202">
    <property type="entry name" value="WW_dom"/>
</dbReference>
<dbReference type="AlphaFoldDB" id="A0AAE0CHY5"/>
<evidence type="ECO:0000313" key="14">
    <source>
        <dbReference type="Proteomes" id="UP001190700"/>
    </source>
</evidence>
<keyword evidence="5 7" id="KW-0067">ATP-binding</keyword>
<dbReference type="CDD" id="cd18787">
    <property type="entry name" value="SF2_C_DEAD"/>
    <property type="match status" value="1"/>
</dbReference>
<dbReference type="FunFam" id="3.40.50.300:FF:000079">
    <property type="entry name" value="probable ATP-dependent RNA helicase DDX17"/>
    <property type="match status" value="1"/>
</dbReference>
<evidence type="ECO:0000259" key="9">
    <source>
        <dbReference type="PROSITE" id="PS50020"/>
    </source>
</evidence>
<dbReference type="Gene3D" id="3.40.50.300">
    <property type="entry name" value="P-loop containing nucleotide triphosphate hydrolases"/>
    <property type="match status" value="2"/>
</dbReference>
<dbReference type="GO" id="GO:0003724">
    <property type="term" value="F:RNA helicase activity"/>
    <property type="evidence" value="ECO:0007669"/>
    <property type="project" value="UniProtKB-EC"/>
</dbReference>
<accession>A0AAE0CHY5</accession>
<dbReference type="InterPro" id="IPR011545">
    <property type="entry name" value="DEAD/DEAH_box_helicase_dom"/>
</dbReference>
<dbReference type="PROSITE" id="PS00039">
    <property type="entry name" value="DEAD_ATP_HELICASE"/>
    <property type="match status" value="1"/>
</dbReference>
<evidence type="ECO:0000259" key="12">
    <source>
        <dbReference type="PROSITE" id="PS51195"/>
    </source>
</evidence>
<dbReference type="PROSITE" id="PS50020">
    <property type="entry name" value="WW_DOMAIN_2"/>
    <property type="match status" value="1"/>
</dbReference>
<dbReference type="SMART" id="SM00490">
    <property type="entry name" value="HELICc"/>
    <property type="match status" value="1"/>
</dbReference>
<evidence type="ECO:0000256" key="5">
    <source>
        <dbReference type="ARBA" id="ARBA00022840"/>
    </source>
</evidence>
<dbReference type="EMBL" id="LGRX02023386">
    <property type="protein sequence ID" value="KAK3254594.1"/>
    <property type="molecule type" value="Genomic_DNA"/>
</dbReference>
<protein>
    <recommendedName>
        <fullName evidence="1">RNA helicase</fullName>
        <ecNumber evidence="1">3.6.4.13</ecNumber>
    </recommendedName>
</protein>
<keyword evidence="14" id="KW-1185">Reference proteome</keyword>
<keyword evidence="3 7" id="KW-0378">Hydrolase</keyword>
<dbReference type="SUPFAM" id="SSF52540">
    <property type="entry name" value="P-loop containing nucleoside triphosphate hydrolases"/>
    <property type="match status" value="1"/>
</dbReference>
<evidence type="ECO:0000256" key="6">
    <source>
        <dbReference type="PROSITE-ProRule" id="PRU00552"/>
    </source>
</evidence>
<comment type="similarity">
    <text evidence="7">Belongs to the DEAD box helicase family.</text>
</comment>
<evidence type="ECO:0000256" key="7">
    <source>
        <dbReference type="RuleBase" id="RU000492"/>
    </source>
</evidence>
<dbReference type="PROSITE" id="PS51192">
    <property type="entry name" value="HELICASE_ATP_BIND_1"/>
    <property type="match status" value="1"/>
</dbReference>
<feature type="short sequence motif" description="Q motif" evidence="6">
    <location>
        <begin position="143"/>
        <end position="171"/>
    </location>
</feature>
<dbReference type="InterPro" id="IPR014001">
    <property type="entry name" value="Helicase_ATP-bd"/>
</dbReference>
<feature type="domain" description="Helicase C-terminal" evidence="11">
    <location>
        <begin position="378"/>
        <end position="521"/>
    </location>
</feature>
<evidence type="ECO:0000259" key="11">
    <source>
        <dbReference type="PROSITE" id="PS51194"/>
    </source>
</evidence>
<dbReference type="PROSITE" id="PS51194">
    <property type="entry name" value="HELICASE_CTER"/>
    <property type="match status" value="1"/>
</dbReference>
<evidence type="ECO:0000256" key="4">
    <source>
        <dbReference type="ARBA" id="ARBA00022806"/>
    </source>
</evidence>
<evidence type="ECO:0000256" key="1">
    <source>
        <dbReference type="ARBA" id="ARBA00012552"/>
    </source>
</evidence>
<dbReference type="Pfam" id="PF00270">
    <property type="entry name" value="DEAD"/>
    <property type="match status" value="1"/>
</dbReference>
<evidence type="ECO:0000256" key="2">
    <source>
        <dbReference type="ARBA" id="ARBA00022741"/>
    </source>
</evidence>
<dbReference type="InterPro" id="IPR036020">
    <property type="entry name" value="WW_dom_sf"/>
</dbReference>
<dbReference type="PROSITE" id="PS01159">
    <property type="entry name" value="WW_DOMAIN_1"/>
    <property type="match status" value="1"/>
</dbReference>
<reference evidence="13 14" key="1">
    <citation type="journal article" date="2015" name="Genome Biol. Evol.">
        <title>Comparative Genomics of a Bacterivorous Green Alga Reveals Evolutionary Causalities and Consequences of Phago-Mixotrophic Mode of Nutrition.</title>
        <authorList>
            <person name="Burns J.A."/>
            <person name="Paasch A."/>
            <person name="Narechania A."/>
            <person name="Kim E."/>
        </authorList>
    </citation>
    <scope>NUCLEOTIDE SEQUENCE [LARGE SCALE GENOMIC DNA]</scope>
    <source>
        <strain evidence="13 14">PLY_AMNH</strain>
    </source>
</reference>
<keyword evidence="2 7" id="KW-0547">Nucleotide-binding</keyword>
<sequence>MSGPQRRDDPTLPPPWQALFDPGSGLTYYWNPSSNVTTYDRPAGGAVLPTPNQTNQPLKASYGGSGGGVDSNSGHSGSQPLYQQPETNNGTMGSSRSAQRDAAHSVDEGAKKFDAPVADANVDEYRKKHEMTVEGHNVPDPCMTFESAKMPSDILTEVGRAGFSAPTPIQAQSWSIALQGRDVIAIAKTGSGKTFGYMYPAFMHVRQTQKPPRQGPTVVVLAPTRELACQIKDETDKFGRNSGIISTCVYGGAPKHAQLRDINSGVHCVIATPGRLNDFLESRQLDLSQASFLVLDEADRMLDMGFEPQIQKVVHVIPRDRQTLFYSATWPKAVREIASQFVQNVPCHVFIGDTDTLVANKNITQHVEVINPMDKQRRLVQILRNFPEGSKIIIFCSTKRMCDQLARGLMEFRASAIHGDKSQQERDQVLANFRAGRSPIMCATDVAARGLDVPAVSCVVNYDFPNGVEDYIHRIGRTGRAGMKGEAYTFFTQQDAKYAKELVQVVKDAGMVVSPEMEDLAARGGFGGGGGGRWRSASAEGTASEEGTATAAEIVTAAESGTEAGIGGDLLPVLAPVLEIGDDTIGGLLPLDEDLPPLEGGPHPRDGGHDLLGGRALLGGPVLHVAGAGIRHHLMTRMLYQRWRYAHCKSS</sequence>
<dbReference type="PROSITE" id="PS51195">
    <property type="entry name" value="Q_MOTIF"/>
    <property type="match status" value="1"/>
</dbReference>
<feature type="compositionally biased region" description="Polar residues" evidence="8">
    <location>
        <begin position="79"/>
        <end position="97"/>
    </location>
</feature>
<feature type="region of interest" description="Disordered" evidence="8">
    <location>
        <begin position="529"/>
        <end position="548"/>
    </location>
</feature>
<dbReference type="SMART" id="SM00487">
    <property type="entry name" value="DEXDc"/>
    <property type="match status" value="1"/>
</dbReference>
<dbReference type="Pfam" id="PF00271">
    <property type="entry name" value="Helicase_C"/>
    <property type="match status" value="1"/>
</dbReference>
<comment type="caution">
    <text evidence="13">The sequence shown here is derived from an EMBL/GenBank/DDBJ whole genome shotgun (WGS) entry which is preliminary data.</text>
</comment>
<dbReference type="InterPro" id="IPR001650">
    <property type="entry name" value="Helicase_C-like"/>
</dbReference>
<name>A0AAE0CHY5_9CHLO</name>
<dbReference type="PANTHER" id="PTHR47958">
    <property type="entry name" value="ATP-DEPENDENT RNA HELICASE DBP3"/>
    <property type="match status" value="1"/>
</dbReference>
<dbReference type="Proteomes" id="UP001190700">
    <property type="component" value="Unassembled WGS sequence"/>
</dbReference>
<dbReference type="SMART" id="SM00456">
    <property type="entry name" value="WW"/>
    <property type="match status" value="1"/>
</dbReference>
<dbReference type="EC" id="3.6.4.13" evidence="1"/>
<keyword evidence="4 7" id="KW-0347">Helicase</keyword>
<feature type="domain" description="Helicase ATP-binding" evidence="10">
    <location>
        <begin position="174"/>
        <end position="348"/>
    </location>
</feature>
<dbReference type="Gene3D" id="2.20.70.10">
    <property type="match status" value="1"/>
</dbReference>
<dbReference type="GO" id="GO:0016787">
    <property type="term" value="F:hydrolase activity"/>
    <property type="evidence" value="ECO:0007669"/>
    <property type="project" value="UniProtKB-KW"/>
</dbReference>
<evidence type="ECO:0000259" key="10">
    <source>
        <dbReference type="PROSITE" id="PS51192"/>
    </source>
</evidence>
<feature type="compositionally biased region" description="Low complexity" evidence="8">
    <location>
        <begin position="536"/>
        <end position="548"/>
    </location>
</feature>